<name>A0ABT9Z2D5_9BACI</name>
<evidence type="ECO:0008006" key="3">
    <source>
        <dbReference type="Google" id="ProtNLM"/>
    </source>
</evidence>
<sequence length="338" mass="39129">MVFITNDRVHHEKGCHPQLSLLKTLFLFQQQQFGKLTKLSISEAFLFSISSGPGFIYKSAGEDRIVVATHSLNSLQDLATSTGTWINRRFSATGEQALIEMADYLSVWKAPVLVTVPQSLFPSSYRFTEEIFYEDIEPVTKCLVTHINESGVECRIHSENEAIVVDRNKFLEAITRYRNRWVDLIFPSKDISLNWIYKHSLSRQIHRVEAGWQSFGTPKQNMEQFFHDFAKDPNAKSWHDVFSYASSLADDFGRAWYAAFLREASNQLESRAIEEAASIYERLSLQWRLCLNEMRKGRFPQEVTEQILSLEEEVTMLLKESMKRKEEEQLVYNISSSV</sequence>
<reference evidence="1 2" key="1">
    <citation type="submission" date="2023-07" db="EMBL/GenBank/DDBJ databases">
        <title>Genomic Encyclopedia of Type Strains, Phase IV (KMG-IV): sequencing the most valuable type-strain genomes for metagenomic binning, comparative biology and taxonomic classification.</title>
        <authorList>
            <person name="Goeker M."/>
        </authorList>
    </citation>
    <scope>NUCLEOTIDE SEQUENCE [LARGE SCALE GENOMIC DNA]</scope>
    <source>
        <strain evidence="1 2">DSM 17723</strain>
    </source>
</reference>
<evidence type="ECO:0000313" key="2">
    <source>
        <dbReference type="Proteomes" id="UP001232245"/>
    </source>
</evidence>
<organism evidence="1 2">
    <name type="scientific">Metabacillus niabensis</name>
    <dbReference type="NCBI Taxonomy" id="324854"/>
    <lineage>
        <taxon>Bacteria</taxon>
        <taxon>Bacillati</taxon>
        <taxon>Bacillota</taxon>
        <taxon>Bacilli</taxon>
        <taxon>Bacillales</taxon>
        <taxon>Bacillaceae</taxon>
        <taxon>Metabacillus</taxon>
    </lineage>
</organism>
<accession>A0ABT9Z2D5</accession>
<dbReference type="Proteomes" id="UP001232245">
    <property type="component" value="Unassembled WGS sequence"/>
</dbReference>
<keyword evidence="2" id="KW-1185">Reference proteome</keyword>
<proteinExistence type="predicted"/>
<protein>
    <recommendedName>
        <fullName evidence="3">DUF4872 domain-containing protein</fullName>
    </recommendedName>
</protein>
<dbReference type="EMBL" id="JAUSTZ010000005">
    <property type="protein sequence ID" value="MDQ0226418.1"/>
    <property type="molecule type" value="Genomic_DNA"/>
</dbReference>
<gene>
    <name evidence="1" type="ORF">J2S02_002763</name>
</gene>
<comment type="caution">
    <text evidence="1">The sequence shown here is derived from an EMBL/GenBank/DDBJ whole genome shotgun (WGS) entry which is preliminary data.</text>
</comment>
<evidence type="ECO:0000313" key="1">
    <source>
        <dbReference type="EMBL" id="MDQ0226418.1"/>
    </source>
</evidence>
<dbReference type="RefSeq" id="WP_095300457.1">
    <property type="nucleotide sequence ID" value="NZ_CADEPK010000033.1"/>
</dbReference>